<comment type="similarity">
    <text evidence="1 7 8">Belongs to the bacterial ribosomal protein bS18 family.</text>
</comment>
<dbReference type="GO" id="GO:0003735">
    <property type="term" value="F:structural constituent of ribosome"/>
    <property type="evidence" value="ECO:0007669"/>
    <property type="project" value="InterPro"/>
</dbReference>
<keyword evidence="4 7" id="KW-0689">Ribosomal protein</keyword>
<name>A0A401LCW1_9FIRM</name>
<evidence type="ECO:0000256" key="5">
    <source>
        <dbReference type="ARBA" id="ARBA00023274"/>
    </source>
</evidence>
<dbReference type="RefSeq" id="WP_016406867.1">
    <property type="nucleotide sequence ID" value="NZ_DAVZTY010000099.1"/>
</dbReference>
<keyword evidence="2 7" id="KW-0699">rRNA-binding</keyword>
<dbReference type="PROSITE" id="PS00057">
    <property type="entry name" value="RIBOSOMAL_S18"/>
    <property type="match status" value="1"/>
</dbReference>
<keyword evidence="5 7" id="KW-0687">Ribonucleoprotein</keyword>
<keyword evidence="10" id="KW-1185">Reference proteome</keyword>
<organism evidence="9 10">
    <name type="scientific">Anaerotignum faecicola</name>
    <dbReference type="NCBI Taxonomy" id="2358141"/>
    <lineage>
        <taxon>Bacteria</taxon>
        <taxon>Bacillati</taxon>
        <taxon>Bacillota</taxon>
        <taxon>Clostridia</taxon>
        <taxon>Lachnospirales</taxon>
        <taxon>Anaerotignaceae</taxon>
        <taxon>Anaerotignum</taxon>
    </lineage>
</organism>
<dbReference type="FunFam" id="4.10.640.10:FF:000004">
    <property type="entry name" value="30S ribosomal protein S18"/>
    <property type="match status" value="1"/>
</dbReference>
<reference evidence="9 10" key="1">
    <citation type="submission" date="2018-10" db="EMBL/GenBank/DDBJ databases">
        <title>Draft Genome Sequence of Anaerotignum sp. KCTC 15736.</title>
        <authorList>
            <person name="Choi S.H."/>
            <person name="Kim J.S."/>
            <person name="Kang S.W."/>
            <person name="Lee J.S."/>
            <person name="Park S.H."/>
        </authorList>
    </citation>
    <scope>NUCLEOTIDE SEQUENCE [LARGE SCALE GENOMIC DNA]</scope>
    <source>
        <strain evidence="9 10">KCTC 15736</strain>
    </source>
</reference>
<dbReference type="GO" id="GO:0070181">
    <property type="term" value="F:small ribosomal subunit rRNA binding"/>
    <property type="evidence" value="ECO:0007669"/>
    <property type="project" value="TreeGrafter"/>
</dbReference>
<evidence type="ECO:0000256" key="2">
    <source>
        <dbReference type="ARBA" id="ARBA00022730"/>
    </source>
</evidence>
<dbReference type="Proteomes" id="UP000287361">
    <property type="component" value="Unassembled WGS sequence"/>
</dbReference>
<evidence type="ECO:0000313" key="9">
    <source>
        <dbReference type="EMBL" id="GCB29411.1"/>
    </source>
</evidence>
<dbReference type="InterPro" id="IPR036870">
    <property type="entry name" value="Ribosomal_bS18_sf"/>
</dbReference>
<evidence type="ECO:0000313" key="10">
    <source>
        <dbReference type="Proteomes" id="UP000287361"/>
    </source>
</evidence>
<gene>
    <name evidence="7" type="primary">rpsR</name>
    <name evidence="9" type="ORF">KGMB03357_10720</name>
</gene>
<dbReference type="PRINTS" id="PR00974">
    <property type="entry name" value="RIBOSOMALS18"/>
</dbReference>
<evidence type="ECO:0000256" key="4">
    <source>
        <dbReference type="ARBA" id="ARBA00022980"/>
    </source>
</evidence>
<evidence type="ECO:0000256" key="6">
    <source>
        <dbReference type="ARBA" id="ARBA00035141"/>
    </source>
</evidence>
<dbReference type="Pfam" id="PF01084">
    <property type="entry name" value="Ribosomal_S18"/>
    <property type="match status" value="1"/>
</dbReference>
<evidence type="ECO:0000256" key="7">
    <source>
        <dbReference type="HAMAP-Rule" id="MF_00270"/>
    </source>
</evidence>
<comment type="subunit">
    <text evidence="7">Part of the 30S ribosomal subunit. Forms a tight heterodimer with protein bS6.</text>
</comment>
<sequence length="75" mass="8831">MIRKRGRRKKRVCQCCADKVTTVDYKDISKLRRYVSERGKILPRRITGNCAKHQRALTTAIKRARHVSLMPYTQD</sequence>
<dbReference type="SUPFAM" id="SSF46911">
    <property type="entry name" value="Ribosomal protein S18"/>
    <property type="match status" value="1"/>
</dbReference>
<evidence type="ECO:0000256" key="8">
    <source>
        <dbReference type="RuleBase" id="RU003910"/>
    </source>
</evidence>
<comment type="function">
    <text evidence="7">Binds as a heterodimer with protein bS6 to the central domain of the 16S rRNA, where it helps stabilize the platform of the 30S subunit.</text>
</comment>
<dbReference type="GO" id="GO:0022627">
    <property type="term" value="C:cytosolic small ribosomal subunit"/>
    <property type="evidence" value="ECO:0007669"/>
    <property type="project" value="TreeGrafter"/>
</dbReference>
<accession>A0A401LCW1</accession>
<dbReference type="NCBIfam" id="TIGR00165">
    <property type="entry name" value="S18"/>
    <property type="match status" value="1"/>
</dbReference>
<dbReference type="InterPro" id="IPR001648">
    <property type="entry name" value="Ribosomal_bS18"/>
</dbReference>
<keyword evidence="3 7" id="KW-0694">RNA-binding</keyword>
<dbReference type="AlphaFoldDB" id="A0A401LCW1"/>
<proteinExistence type="inferred from homology"/>
<dbReference type="HAMAP" id="MF_00270">
    <property type="entry name" value="Ribosomal_bS18"/>
    <property type="match status" value="1"/>
</dbReference>
<dbReference type="PANTHER" id="PTHR13479">
    <property type="entry name" value="30S RIBOSOMAL PROTEIN S18"/>
    <property type="match status" value="1"/>
</dbReference>
<evidence type="ECO:0000256" key="3">
    <source>
        <dbReference type="ARBA" id="ARBA00022884"/>
    </source>
</evidence>
<dbReference type="PANTHER" id="PTHR13479:SF40">
    <property type="entry name" value="SMALL RIBOSOMAL SUBUNIT PROTEIN BS18M"/>
    <property type="match status" value="1"/>
</dbReference>
<comment type="caution">
    <text evidence="9">The sequence shown here is derived from an EMBL/GenBank/DDBJ whole genome shotgun (WGS) entry which is preliminary data.</text>
</comment>
<dbReference type="InterPro" id="IPR018275">
    <property type="entry name" value="Ribosomal_bS18_CS"/>
</dbReference>
<evidence type="ECO:0000256" key="1">
    <source>
        <dbReference type="ARBA" id="ARBA00005589"/>
    </source>
</evidence>
<protein>
    <recommendedName>
        <fullName evidence="6 7">Small ribosomal subunit protein bS18</fullName>
    </recommendedName>
</protein>
<dbReference type="Gene3D" id="4.10.640.10">
    <property type="entry name" value="Ribosomal protein S18"/>
    <property type="match status" value="1"/>
</dbReference>
<dbReference type="EMBL" id="BHVZ01000001">
    <property type="protein sequence ID" value="GCB29411.1"/>
    <property type="molecule type" value="Genomic_DNA"/>
</dbReference>
<dbReference type="GO" id="GO:0006412">
    <property type="term" value="P:translation"/>
    <property type="evidence" value="ECO:0007669"/>
    <property type="project" value="UniProtKB-UniRule"/>
</dbReference>
<dbReference type="GeneID" id="86195427"/>